<dbReference type="EMBL" id="CAKXAJ010025301">
    <property type="protein sequence ID" value="CAH2237880.1"/>
    <property type="molecule type" value="Genomic_DNA"/>
</dbReference>
<evidence type="ECO:0000259" key="2">
    <source>
        <dbReference type="PROSITE" id="PS50940"/>
    </source>
</evidence>
<gene>
    <name evidence="3" type="primary">jg4892</name>
    <name evidence="3" type="ORF">PAEG_LOCUS15045</name>
</gene>
<evidence type="ECO:0000313" key="3">
    <source>
        <dbReference type="EMBL" id="CAH2237880.1"/>
    </source>
</evidence>
<dbReference type="PANTHER" id="PTHR22933">
    <property type="entry name" value="FI18007P1-RELATED"/>
    <property type="match status" value="1"/>
</dbReference>
<feature type="region of interest" description="Disordered" evidence="1">
    <location>
        <begin position="250"/>
        <end position="281"/>
    </location>
</feature>
<dbReference type="InterPro" id="IPR002557">
    <property type="entry name" value="Chitin-bd_dom"/>
</dbReference>
<keyword evidence="4" id="KW-1185">Reference proteome</keyword>
<dbReference type="Proteomes" id="UP000838756">
    <property type="component" value="Unassembled WGS sequence"/>
</dbReference>
<name>A0A8S4RLY4_9NEOP</name>
<dbReference type="PANTHER" id="PTHR22933:SF43">
    <property type="entry name" value="LP10131P"/>
    <property type="match status" value="1"/>
</dbReference>
<feature type="domain" description="Chitin-binding type-2" evidence="2">
    <location>
        <begin position="26"/>
        <end position="93"/>
    </location>
</feature>
<organism evidence="3 4">
    <name type="scientific">Pararge aegeria aegeria</name>
    <dbReference type="NCBI Taxonomy" id="348720"/>
    <lineage>
        <taxon>Eukaryota</taxon>
        <taxon>Metazoa</taxon>
        <taxon>Ecdysozoa</taxon>
        <taxon>Arthropoda</taxon>
        <taxon>Hexapoda</taxon>
        <taxon>Insecta</taxon>
        <taxon>Pterygota</taxon>
        <taxon>Neoptera</taxon>
        <taxon>Endopterygota</taxon>
        <taxon>Lepidoptera</taxon>
        <taxon>Glossata</taxon>
        <taxon>Ditrysia</taxon>
        <taxon>Papilionoidea</taxon>
        <taxon>Nymphalidae</taxon>
        <taxon>Satyrinae</taxon>
        <taxon>Satyrini</taxon>
        <taxon>Parargina</taxon>
        <taxon>Pararge</taxon>
    </lineage>
</organism>
<protein>
    <submittedName>
        <fullName evidence="3">Jg4892 protein</fullName>
    </submittedName>
</protein>
<sequence length="293" mass="34051">MVNQTTAEALNLPANATSIRENITDTFSCENRTYGYYADVDNECQLFHVCLPTQTTTGRNITYKFSFICPKETMFNQEVLVCTRPRESIPCEESPSFYDLNMEIGKIADPDVNREDFDINTNKQTENIPVKENVSIKKQNRNQNRKKQNIIMDALLKEAEEQMDMNEEINEKPIDIDIEPEAKVEVTPYNPEVTLPTIQYKPEMIMEKVQHRPEMQVGKIQNAPKVKIETAQYDSEPKIEAVLYEPEINHEPSEYKPNTPEINDELENTRWGSDRSNKRTGRKMWRGSMKFKV</sequence>
<dbReference type="GO" id="GO:0008061">
    <property type="term" value="F:chitin binding"/>
    <property type="evidence" value="ECO:0007669"/>
    <property type="project" value="InterPro"/>
</dbReference>
<evidence type="ECO:0000313" key="4">
    <source>
        <dbReference type="Proteomes" id="UP000838756"/>
    </source>
</evidence>
<evidence type="ECO:0000256" key="1">
    <source>
        <dbReference type="SAM" id="MobiDB-lite"/>
    </source>
</evidence>
<dbReference type="Pfam" id="PF01607">
    <property type="entry name" value="CBM_14"/>
    <property type="match status" value="1"/>
</dbReference>
<dbReference type="SUPFAM" id="SSF57625">
    <property type="entry name" value="Invertebrate chitin-binding proteins"/>
    <property type="match status" value="1"/>
</dbReference>
<dbReference type="InterPro" id="IPR052976">
    <property type="entry name" value="Scoloptoxin-like"/>
</dbReference>
<dbReference type="OrthoDB" id="6407151at2759"/>
<dbReference type="SMART" id="SM00494">
    <property type="entry name" value="ChtBD2"/>
    <property type="match status" value="1"/>
</dbReference>
<comment type="caution">
    <text evidence="3">The sequence shown here is derived from an EMBL/GenBank/DDBJ whole genome shotgun (WGS) entry which is preliminary data.</text>
</comment>
<accession>A0A8S4RLY4</accession>
<proteinExistence type="predicted"/>
<dbReference type="GO" id="GO:0005576">
    <property type="term" value="C:extracellular region"/>
    <property type="evidence" value="ECO:0007669"/>
    <property type="project" value="InterPro"/>
</dbReference>
<dbReference type="InterPro" id="IPR036508">
    <property type="entry name" value="Chitin-bd_dom_sf"/>
</dbReference>
<dbReference type="PROSITE" id="PS50940">
    <property type="entry name" value="CHIT_BIND_II"/>
    <property type="match status" value="1"/>
</dbReference>
<reference evidence="3" key="1">
    <citation type="submission" date="2022-03" db="EMBL/GenBank/DDBJ databases">
        <authorList>
            <person name="Lindestad O."/>
        </authorList>
    </citation>
    <scope>NUCLEOTIDE SEQUENCE</scope>
</reference>
<dbReference type="AlphaFoldDB" id="A0A8S4RLY4"/>